<evidence type="ECO:0000313" key="1">
    <source>
        <dbReference type="EMBL" id="KAA6400895.1"/>
    </source>
</evidence>
<dbReference type="InterPro" id="IPR011050">
    <property type="entry name" value="Pectin_lyase_fold/virulence"/>
</dbReference>
<sequence>MTSSQHQQNSDVQYTVGYSSASDTLSGVDINFKYDSTAASSIAGQLVLFTINTGPFIVSNCLCKGDYNGTIKVAELRPIFKISGANLDITDTSFENIYVGDCCVVEYTATAATNKLSIKRCSFMGIILTQASVSYSNGAITAPRKVCGALLVTLSSDASSSSIVDEVLFANITVECGDADQADVDAAQKATVSSNPITGIFNETIMAPLIVNLPITGSTGGTCTVKHTRFVATSGSHTGGIHIQGDYGDVQLLRTLFSLAQSEHRIRFTPDAYIGTSVYLQESQLDFGTSSPRLVKNNFVQCFSDSKLPKIGLWVGSPNIGSSDDLLKVYNDNISVSQQGDDANYMGTYSSPLRTLKCAVGTANPKKDMLNAAGAHEEMLVNISVYEGTYADSQVGITAEYISIHGVGIGNTTLTNLPASAAVEDSCLLFICADNTNPRVEISQFNFQQTIVGAASNAWSFIRMNLGRVTIINCKFSQEQVTVTGDRNLNYIHVQTPHGKIINVSFDEGNFNSLIPALLVDGGGVVSIQDCNFTNIKKSSALTIDISVGDVDMQIRNCVFTGCESSQTSGDTNKFSAPVVIYSNFTYTSSPTIVPAFIALPVVVFTNCTFTNNSGSSVSAVEIKGQPIYFGFSSCSFTSASGNYVYVCSPGDVDAIILMIKQAFGGCITSSDTTTVTLNITAPSTPSTNSVTINTKGDTEEQQMYVMNGGNDSASHDGLTEEIGKAFASVTKAISASFSGANKPLVVNVGTGTFNDHQLNVGARGIQIIGKGVVNTTMINSRGTEPKAWLASVVGGKLDIESMTLQQSFSSGVSYGGLLVIRGDGQIILNALTISQLEAQQQQASNEVLATGGNVHVINSVFDAVTYDNRLGSTVYAAGIRMQNSAGNLVIDSSVFTSQHTSVINAQVDQNPIVPDPYHGGVIVLISSISAKITNTNFQQNDGWRTGGIFCQEIESGILALSNCSFQKNVAVKARYTNVDYKVDVGSDVILDHLYKRNNIIENILSSTSTSSFPKIGSVYVQFDYGVFDYLFGSAQSENKYIDKTNGLDQEDHGSLEQPYASISFAIMFSSSAQERSQTLQITPETYSELSYFIGGRSMTFIGTIEGEGEKQKRTIITNSEKISPVIFLLYNGTLVIEQLIVEVNTDPVAYNSGGMTVVELNGQECDFTANNVVFRVKDKTVAMKNLIIQAVLGCTVTLTTSSFENIKEESQPLVYNPIQYNSICNYQNITFLSYYNQEAHNSALYIEHHGSGIASLNNCNFKYNVAKSPDLGKNLFGSALTIQLNYQGLLNSTAVELIGCIFDSNVGECCGAISIIGVSDVLSNIVLQSCTFMNNVAYSCFKFTKVHYANDIYFDMPNIDIILAGTTELTIFRESMSYSCHPQINYRVISPAIPVNVDSLFGVQLTVVNPAVVHVSTLGSDISGSGEIEDPFQSLSYSYARVDKQSLAQILVQNGLFNVSYITLNSAQVLIQGQGYHLSTLTNEIMPNEGMFWLQSGVIMHFEDFTLIQSQSPMFEVGDGAKIRIQRCNFRSNHIDKMPDVTKDFYNSPIIRIIRGQGGIYDVLFYKIYTSGGSPIQILQGIDDMNWDTTDLTARLDASKAQQAATTYQYKTPNKFEMKNCTFKQVFPYKGNNPSAGPPAIPDSITLADNERHEFTPTIRLAMTPRSTFNMS</sequence>
<dbReference type="SUPFAM" id="SSF51126">
    <property type="entry name" value="Pectin lyase-like"/>
    <property type="match status" value="4"/>
</dbReference>
<accession>A0A5J4X2J5</accession>
<name>A0A5J4X2J5_9EUKA</name>
<proteinExistence type="predicted"/>
<protein>
    <submittedName>
        <fullName evidence="1">Uncharacterized protein</fullName>
    </submittedName>
</protein>
<dbReference type="EMBL" id="SNRW01000481">
    <property type="protein sequence ID" value="KAA6400895.1"/>
    <property type="molecule type" value="Genomic_DNA"/>
</dbReference>
<dbReference type="Proteomes" id="UP000324800">
    <property type="component" value="Unassembled WGS sequence"/>
</dbReference>
<comment type="caution">
    <text evidence="1">The sequence shown here is derived from an EMBL/GenBank/DDBJ whole genome shotgun (WGS) entry which is preliminary data.</text>
</comment>
<reference evidence="1 2" key="1">
    <citation type="submission" date="2019-03" db="EMBL/GenBank/DDBJ databases">
        <title>Single cell metagenomics reveals metabolic interactions within the superorganism composed of flagellate Streblomastix strix and complex community of Bacteroidetes bacteria on its surface.</title>
        <authorList>
            <person name="Treitli S.C."/>
            <person name="Kolisko M."/>
            <person name="Husnik F."/>
            <person name="Keeling P."/>
            <person name="Hampl V."/>
        </authorList>
    </citation>
    <scope>NUCLEOTIDE SEQUENCE [LARGE SCALE GENOMIC DNA]</scope>
    <source>
        <strain evidence="1">ST1C</strain>
    </source>
</reference>
<dbReference type="InterPro" id="IPR006626">
    <property type="entry name" value="PbH1"/>
</dbReference>
<gene>
    <name evidence="1" type="ORF">EZS28_003576</name>
</gene>
<evidence type="ECO:0000313" key="2">
    <source>
        <dbReference type="Proteomes" id="UP000324800"/>
    </source>
</evidence>
<dbReference type="SMART" id="SM00710">
    <property type="entry name" value="PbH1"/>
    <property type="match status" value="7"/>
</dbReference>
<organism evidence="1 2">
    <name type="scientific">Streblomastix strix</name>
    <dbReference type="NCBI Taxonomy" id="222440"/>
    <lineage>
        <taxon>Eukaryota</taxon>
        <taxon>Metamonada</taxon>
        <taxon>Preaxostyla</taxon>
        <taxon>Oxymonadida</taxon>
        <taxon>Streblomastigidae</taxon>
        <taxon>Streblomastix</taxon>
    </lineage>
</organism>